<name>A0A4Z2HYP5_9TELE</name>
<dbReference type="AlphaFoldDB" id="A0A4Z2HYP5"/>
<evidence type="ECO:0000313" key="2">
    <source>
        <dbReference type="EMBL" id="TNN70445.1"/>
    </source>
</evidence>
<dbReference type="Proteomes" id="UP000314294">
    <property type="component" value="Unassembled WGS sequence"/>
</dbReference>
<comment type="caution">
    <text evidence="2">The sequence shown here is derived from an EMBL/GenBank/DDBJ whole genome shotgun (WGS) entry which is preliminary data.</text>
</comment>
<organism evidence="2 3">
    <name type="scientific">Liparis tanakae</name>
    <name type="common">Tanaka's snailfish</name>
    <dbReference type="NCBI Taxonomy" id="230148"/>
    <lineage>
        <taxon>Eukaryota</taxon>
        <taxon>Metazoa</taxon>
        <taxon>Chordata</taxon>
        <taxon>Craniata</taxon>
        <taxon>Vertebrata</taxon>
        <taxon>Euteleostomi</taxon>
        <taxon>Actinopterygii</taxon>
        <taxon>Neopterygii</taxon>
        <taxon>Teleostei</taxon>
        <taxon>Neoteleostei</taxon>
        <taxon>Acanthomorphata</taxon>
        <taxon>Eupercaria</taxon>
        <taxon>Perciformes</taxon>
        <taxon>Cottioidei</taxon>
        <taxon>Cottales</taxon>
        <taxon>Liparidae</taxon>
        <taxon>Liparis</taxon>
    </lineage>
</organism>
<accession>A0A4Z2HYP5</accession>
<feature type="compositionally biased region" description="Basic and acidic residues" evidence="1">
    <location>
        <begin position="43"/>
        <end position="57"/>
    </location>
</feature>
<evidence type="ECO:0000256" key="1">
    <source>
        <dbReference type="SAM" id="MobiDB-lite"/>
    </source>
</evidence>
<feature type="region of interest" description="Disordered" evidence="1">
    <location>
        <begin position="1"/>
        <end position="22"/>
    </location>
</feature>
<protein>
    <submittedName>
        <fullName evidence="2">Uncharacterized protein</fullName>
    </submittedName>
</protein>
<evidence type="ECO:0000313" key="3">
    <source>
        <dbReference type="Proteomes" id="UP000314294"/>
    </source>
</evidence>
<dbReference type="EMBL" id="SRLO01000163">
    <property type="protein sequence ID" value="TNN70445.1"/>
    <property type="molecule type" value="Genomic_DNA"/>
</dbReference>
<sequence>MCERDAAACAGSRRRTAEPSRVVKKSLAGGSLACRAAAAGCHTRVERRPPSQRDKPRGAARHAAAWQPQHQSQNEQHKEDFIQSRFFVSRNSRGDPGAVVQPLVVSMLWACE</sequence>
<feature type="region of interest" description="Disordered" evidence="1">
    <location>
        <begin position="42"/>
        <end position="80"/>
    </location>
</feature>
<gene>
    <name evidence="2" type="ORF">EYF80_019322</name>
</gene>
<proteinExistence type="predicted"/>
<keyword evidence="3" id="KW-1185">Reference proteome</keyword>
<reference evidence="2 3" key="1">
    <citation type="submission" date="2019-03" db="EMBL/GenBank/DDBJ databases">
        <title>First draft genome of Liparis tanakae, snailfish: a comprehensive survey of snailfish specific genes.</title>
        <authorList>
            <person name="Kim W."/>
            <person name="Song I."/>
            <person name="Jeong J.-H."/>
            <person name="Kim D."/>
            <person name="Kim S."/>
            <person name="Ryu S."/>
            <person name="Song J.Y."/>
            <person name="Lee S.K."/>
        </authorList>
    </citation>
    <scope>NUCLEOTIDE SEQUENCE [LARGE SCALE GENOMIC DNA]</scope>
    <source>
        <tissue evidence="2">Muscle</tissue>
    </source>
</reference>